<gene>
    <name evidence="1" type="ORF">M404DRAFT_35555</name>
</gene>
<evidence type="ECO:0000313" key="2">
    <source>
        <dbReference type="Proteomes" id="UP000054217"/>
    </source>
</evidence>
<reference evidence="1 2" key="1">
    <citation type="submission" date="2014-04" db="EMBL/GenBank/DDBJ databases">
        <authorList>
            <consortium name="DOE Joint Genome Institute"/>
            <person name="Kuo A."/>
            <person name="Kohler A."/>
            <person name="Costa M.D."/>
            <person name="Nagy L.G."/>
            <person name="Floudas D."/>
            <person name="Copeland A."/>
            <person name="Barry K.W."/>
            <person name="Cichocki N."/>
            <person name="Veneault-Fourrey C."/>
            <person name="LaButti K."/>
            <person name="Lindquist E.A."/>
            <person name="Lipzen A."/>
            <person name="Lundell T."/>
            <person name="Morin E."/>
            <person name="Murat C."/>
            <person name="Sun H."/>
            <person name="Tunlid A."/>
            <person name="Henrissat B."/>
            <person name="Grigoriev I.V."/>
            <person name="Hibbett D.S."/>
            <person name="Martin F."/>
            <person name="Nordberg H.P."/>
            <person name="Cantor M.N."/>
            <person name="Hua S.X."/>
        </authorList>
    </citation>
    <scope>NUCLEOTIDE SEQUENCE [LARGE SCALE GENOMIC DNA]</scope>
    <source>
        <strain evidence="1 2">Marx 270</strain>
    </source>
</reference>
<keyword evidence="2" id="KW-1185">Reference proteome</keyword>
<organism evidence="1 2">
    <name type="scientific">Pisolithus tinctorius Marx 270</name>
    <dbReference type="NCBI Taxonomy" id="870435"/>
    <lineage>
        <taxon>Eukaryota</taxon>
        <taxon>Fungi</taxon>
        <taxon>Dikarya</taxon>
        <taxon>Basidiomycota</taxon>
        <taxon>Agaricomycotina</taxon>
        <taxon>Agaricomycetes</taxon>
        <taxon>Agaricomycetidae</taxon>
        <taxon>Boletales</taxon>
        <taxon>Sclerodermatineae</taxon>
        <taxon>Pisolithaceae</taxon>
        <taxon>Pisolithus</taxon>
    </lineage>
</organism>
<reference evidence="2" key="2">
    <citation type="submission" date="2015-01" db="EMBL/GenBank/DDBJ databases">
        <title>Evolutionary Origins and Diversification of the Mycorrhizal Mutualists.</title>
        <authorList>
            <consortium name="DOE Joint Genome Institute"/>
            <consortium name="Mycorrhizal Genomics Consortium"/>
            <person name="Kohler A."/>
            <person name="Kuo A."/>
            <person name="Nagy L.G."/>
            <person name="Floudas D."/>
            <person name="Copeland A."/>
            <person name="Barry K.W."/>
            <person name="Cichocki N."/>
            <person name="Veneault-Fourrey C."/>
            <person name="LaButti K."/>
            <person name="Lindquist E.A."/>
            <person name="Lipzen A."/>
            <person name="Lundell T."/>
            <person name="Morin E."/>
            <person name="Murat C."/>
            <person name="Riley R."/>
            <person name="Ohm R."/>
            <person name="Sun H."/>
            <person name="Tunlid A."/>
            <person name="Henrissat B."/>
            <person name="Grigoriev I.V."/>
            <person name="Hibbett D.S."/>
            <person name="Martin F."/>
        </authorList>
    </citation>
    <scope>NUCLEOTIDE SEQUENCE [LARGE SCALE GENOMIC DNA]</scope>
    <source>
        <strain evidence="2">Marx 270</strain>
    </source>
</reference>
<dbReference type="Proteomes" id="UP000054217">
    <property type="component" value="Unassembled WGS sequence"/>
</dbReference>
<accession>A0A0C3NEM3</accession>
<protein>
    <submittedName>
        <fullName evidence="1">Uncharacterized protein</fullName>
    </submittedName>
</protein>
<dbReference type="InParanoid" id="A0A0C3NEM3"/>
<proteinExistence type="predicted"/>
<dbReference type="STRING" id="870435.A0A0C3NEM3"/>
<dbReference type="EMBL" id="KN832123">
    <property type="protein sequence ID" value="KIN93953.1"/>
    <property type="molecule type" value="Genomic_DNA"/>
</dbReference>
<sequence length="288" mass="32485">MDSGVRLLYIDVAGVGDDAAISYEFVHQEYMLKHVTVQNDVSERTVYPASSLLVCHASSVREFVEQYPFLGLKVLKSIADHHNVVLHDRLRRQLCVDALRGHTCLVTCTSLLYVFRQLKHARRGKCLAPVLQAATSLESSVAGVRAARRSIAQARREPTMTTAAGEAQIYPPIRSLSKKLDFVREWQDRMLLQKLVEDVCTVCAQMCPCGELSDIHPSTEILSILRNNWLPADCRPKTYDVIVTMRTADPPHHRRLLIRPAEAKPTPTDRTIDTLSTIPRSNKHYFVT</sequence>
<dbReference type="HOGENOM" id="CLU_966815_0_0_1"/>
<evidence type="ECO:0000313" key="1">
    <source>
        <dbReference type="EMBL" id="KIN93953.1"/>
    </source>
</evidence>
<dbReference type="AlphaFoldDB" id="A0A0C3NEM3"/>
<name>A0A0C3NEM3_PISTI</name>